<gene>
    <name evidence="1" type="ORF">VC82_1743</name>
</gene>
<evidence type="ECO:0000313" key="2">
    <source>
        <dbReference type="Proteomes" id="UP000032726"/>
    </source>
</evidence>
<keyword evidence="2" id="KW-1185">Reference proteome</keyword>
<dbReference type="OrthoDB" id="1191002at2"/>
<dbReference type="EMBL" id="CP011071">
    <property type="protein sequence ID" value="AKA35353.1"/>
    <property type="molecule type" value="Genomic_DNA"/>
</dbReference>
<protein>
    <recommendedName>
        <fullName evidence="3">TonB C-terminal domain-containing protein</fullName>
    </recommendedName>
</protein>
<evidence type="ECO:0000313" key="1">
    <source>
        <dbReference type="EMBL" id="AKA35353.1"/>
    </source>
</evidence>
<dbReference type="STRING" id="516051.VC82_1743"/>
<sequence>MRTLLLMVGFILFVSCELFTSRQKHTDRLINEELMAIDWNDVDQYPLFEECDELAEKPLQLQCFREHMIRHMADTLEGLEYQVSEDLQDTVRVDLLIDEHGFITVLRVQGTDTVDQMIPGFNDEITERLNDLTTVKPAIKRGVPVSIKFRLPIVLNTEN</sequence>
<dbReference type="KEGG" id="mlt:VC82_1743"/>
<organism evidence="1 2">
    <name type="scientific">Flagellimonas lutaonensis</name>
    <dbReference type="NCBI Taxonomy" id="516051"/>
    <lineage>
        <taxon>Bacteria</taxon>
        <taxon>Pseudomonadati</taxon>
        <taxon>Bacteroidota</taxon>
        <taxon>Flavobacteriia</taxon>
        <taxon>Flavobacteriales</taxon>
        <taxon>Flavobacteriaceae</taxon>
        <taxon>Flagellimonas</taxon>
    </lineage>
</organism>
<dbReference type="HOGENOM" id="CLU_129713_0_0_10"/>
<reference evidence="1 2" key="1">
    <citation type="submission" date="2015-03" db="EMBL/GenBank/DDBJ databases">
        <title>Complete genome sequence of Muricauda lutaonensis CC-HSB-11T, isolated from a coastal hot spring.</title>
        <authorList>
            <person name="Kim K.M."/>
        </authorList>
    </citation>
    <scope>NUCLEOTIDE SEQUENCE [LARGE SCALE GENOMIC DNA]</scope>
    <source>
        <strain evidence="1 2">CC-HSB-11</strain>
    </source>
</reference>
<dbReference type="Proteomes" id="UP000032726">
    <property type="component" value="Chromosome"/>
</dbReference>
<name>A0A0D5YU17_9FLAO</name>
<evidence type="ECO:0008006" key="3">
    <source>
        <dbReference type="Google" id="ProtNLM"/>
    </source>
</evidence>
<proteinExistence type="predicted"/>
<dbReference type="AlphaFoldDB" id="A0A0D5YU17"/>
<dbReference type="PROSITE" id="PS51257">
    <property type="entry name" value="PROKAR_LIPOPROTEIN"/>
    <property type="match status" value="1"/>
</dbReference>
<dbReference type="RefSeq" id="WP_045802016.1">
    <property type="nucleotide sequence ID" value="NZ_CP011071.1"/>
</dbReference>
<accession>A0A0D5YU17</accession>